<proteinExistence type="predicted"/>
<reference evidence="1" key="1">
    <citation type="submission" date="2014-09" db="EMBL/GenBank/DDBJ databases">
        <authorList>
            <person name="Magalhaes I.L.F."/>
            <person name="Oliveira U."/>
            <person name="Santos F.R."/>
            <person name="Vidigal T.H.D.A."/>
            <person name="Brescovit A.D."/>
            <person name="Santos A.J."/>
        </authorList>
    </citation>
    <scope>NUCLEOTIDE SEQUENCE</scope>
    <source>
        <tissue evidence="1">Shoot tissue taken approximately 20 cm above the soil surface</tissue>
    </source>
</reference>
<sequence length="28" mass="3285">MGYRARRKDGLLAEWLQPYGPTDYADIQ</sequence>
<reference evidence="1" key="2">
    <citation type="journal article" date="2015" name="Data Brief">
        <title>Shoot transcriptome of the giant reed, Arundo donax.</title>
        <authorList>
            <person name="Barrero R.A."/>
            <person name="Guerrero F.D."/>
            <person name="Moolhuijzen P."/>
            <person name="Goolsby J.A."/>
            <person name="Tidwell J."/>
            <person name="Bellgard S.E."/>
            <person name="Bellgard M.I."/>
        </authorList>
    </citation>
    <scope>NUCLEOTIDE SEQUENCE</scope>
    <source>
        <tissue evidence="1">Shoot tissue taken approximately 20 cm above the soil surface</tissue>
    </source>
</reference>
<evidence type="ECO:0000313" key="1">
    <source>
        <dbReference type="EMBL" id="JAD57441.1"/>
    </source>
</evidence>
<dbReference type="EMBL" id="GBRH01240454">
    <property type="protein sequence ID" value="JAD57441.1"/>
    <property type="molecule type" value="Transcribed_RNA"/>
</dbReference>
<name>A0A0A9B236_ARUDO</name>
<dbReference type="AlphaFoldDB" id="A0A0A9B236"/>
<organism evidence="1">
    <name type="scientific">Arundo donax</name>
    <name type="common">Giant reed</name>
    <name type="synonym">Donax arundinaceus</name>
    <dbReference type="NCBI Taxonomy" id="35708"/>
    <lineage>
        <taxon>Eukaryota</taxon>
        <taxon>Viridiplantae</taxon>
        <taxon>Streptophyta</taxon>
        <taxon>Embryophyta</taxon>
        <taxon>Tracheophyta</taxon>
        <taxon>Spermatophyta</taxon>
        <taxon>Magnoliopsida</taxon>
        <taxon>Liliopsida</taxon>
        <taxon>Poales</taxon>
        <taxon>Poaceae</taxon>
        <taxon>PACMAD clade</taxon>
        <taxon>Arundinoideae</taxon>
        <taxon>Arundineae</taxon>
        <taxon>Arundo</taxon>
    </lineage>
</organism>
<protein>
    <submittedName>
        <fullName evidence="1">Uncharacterized protein</fullName>
    </submittedName>
</protein>
<accession>A0A0A9B236</accession>